<evidence type="ECO:0000256" key="2">
    <source>
        <dbReference type="ARBA" id="ARBA00022692"/>
    </source>
</evidence>
<evidence type="ECO:0000256" key="4">
    <source>
        <dbReference type="ARBA" id="ARBA00023136"/>
    </source>
</evidence>
<feature type="coiled-coil region" evidence="5">
    <location>
        <begin position="64"/>
        <end position="91"/>
    </location>
</feature>
<dbReference type="RefSeq" id="WP_352888259.1">
    <property type="nucleotide sequence ID" value="NZ_JBEPIJ010000005.1"/>
</dbReference>
<evidence type="ECO:0000256" key="6">
    <source>
        <dbReference type="SAM" id="Phobius"/>
    </source>
</evidence>
<evidence type="ECO:0000313" key="8">
    <source>
        <dbReference type="EMBL" id="MES0873516.1"/>
    </source>
</evidence>
<evidence type="ECO:0000256" key="3">
    <source>
        <dbReference type="ARBA" id="ARBA00022989"/>
    </source>
</evidence>
<protein>
    <submittedName>
        <fullName evidence="8">LapA family protein</fullName>
    </submittedName>
</protein>
<keyword evidence="4 6" id="KW-0472">Membrane</keyword>
<keyword evidence="5" id="KW-0175">Coiled coil</keyword>
<keyword evidence="2 6" id="KW-0812">Transmembrane</keyword>
<sequence length="107" mass="11703">MSRVLLVLLLVVVLGLGLTFGYLNGQPVAFDYLFGVWEVPLAALLIATFALGVVLALGAVAVRIIGLRIELRRQRQRIREYEIELRSLRELPLTTDVGGTTSRSPGA</sequence>
<dbReference type="EMBL" id="JBEPIJ010000005">
    <property type="protein sequence ID" value="MES0873516.1"/>
    <property type="molecule type" value="Genomic_DNA"/>
</dbReference>
<evidence type="ECO:0000313" key="9">
    <source>
        <dbReference type="Proteomes" id="UP001465331"/>
    </source>
</evidence>
<dbReference type="Proteomes" id="UP001465331">
    <property type="component" value="Unassembled WGS sequence"/>
</dbReference>
<evidence type="ECO:0000256" key="1">
    <source>
        <dbReference type="ARBA" id="ARBA00022475"/>
    </source>
</evidence>
<keyword evidence="9" id="KW-1185">Reference proteome</keyword>
<feature type="transmembrane region" description="Helical" evidence="6">
    <location>
        <begin position="41"/>
        <end position="65"/>
    </location>
</feature>
<evidence type="ECO:0000259" key="7">
    <source>
        <dbReference type="Pfam" id="PF06305"/>
    </source>
</evidence>
<evidence type="ECO:0000256" key="5">
    <source>
        <dbReference type="SAM" id="Coils"/>
    </source>
</evidence>
<dbReference type="InterPro" id="IPR010445">
    <property type="entry name" value="LapA_dom"/>
</dbReference>
<accession>A0ABV2A8G1</accession>
<keyword evidence="1" id="KW-1003">Cell membrane</keyword>
<comment type="caution">
    <text evidence="8">The sequence shown here is derived from an EMBL/GenBank/DDBJ whole genome shotgun (WGS) entry which is preliminary data.</text>
</comment>
<feature type="domain" description="Lipopolysaccharide assembly protein A" evidence="7">
    <location>
        <begin position="24"/>
        <end position="85"/>
    </location>
</feature>
<gene>
    <name evidence="8" type="ORF">ABSH63_05795</name>
</gene>
<proteinExistence type="predicted"/>
<keyword evidence="3 6" id="KW-1133">Transmembrane helix</keyword>
<reference evidence="8 9" key="1">
    <citation type="submission" date="2024-06" db="EMBL/GenBank/DDBJ databases">
        <authorList>
            <person name="Li Z."/>
            <person name="Jiang Y."/>
        </authorList>
    </citation>
    <scope>NUCLEOTIDE SEQUENCE [LARGE SCALE GENOMIC DNA]</scope>
    <source>
        <strain evidence="8 9">HSW-8</strain>
    </source>
</reference>
<name>A0ABV2A8G1_9GAMM</name>
<organism evidence="8 9">
    <name type="scientific">Sinimarinibacterium thermocellulolyticum</name>
    <dbReference type="NCBI Taxonomy" id="3170016"/>
    <lineage>
        <taxon>Bacteria</taxon>
        <taxon>Pseudomonadati</taxon>
        <taxon>Pseudomonadota</taxon>
        <taxon>Gammaproteobacteria</taxon>
        <taxon>Nevskiales</taxon>
        <taxon>Nevskiaceae</taxon>
        <taxon>Sinimarinibacterium</taxon>
    </lineage>
</organism>
<dbReference type="Pfam" id="PF06305">
    <property type="entry name" value="LapA_dom"/>
    <property type="match status" value="1"/>
</dbReference>